<evidence type="ECO:0008006" key="4">
    <source>
        <dbReference type="Google" id="ProtNLM"/>
    </source>
</evidence>
<keyword evidence="1" id="KW-0472">Membrane</keyword>
<organism evidence="2 3">
    <name type="scientific">Chitinophaga rupis</name>
    <dbReference type="NCBI Taxonomy" id="573321"/>
    <lineage>
        <taxon>Bacteria</taxon>
        <taxon>Pseudomonadati</taxon>
        <taxon>Bacteroidota</taxon>
        <taxon>Chitinophagia</taxon>
        <taxon>Chitinophagales</taxon>
        <taxon>Chitinophagaceae</taxon>
        <taxon>Chitinophaga</taxon>
    </lineage>
</organism>
<evidence type="ECO:0000313" key="2">
    <source>
        <dbReference type="EMBL" id="SEK71870.1"/>
    </source>
</evidence>
<feature type="transmembrane region" description="Helical" evidence="1">
    <location>
        <begin position="132"/>
        <end position="152"/>
    </location>
</feature>
<dbReference type="OrthoDB" id="666951at2"/>
<protein>
    <recommendedName>
        <fullName evidence="4">DUF3592 domain-containing protein</fullName>
    </recommendedName>
</protein>
<sequence>MKRIIFSLIAAAVFTYFGWQLTDKGLSSPSDESLAKYEQLCKHSVKTIGFLDSTYTETMIKVIKGSSGTKMNKFTFTFMVDGETQTGSYTTSGMPKNPTVDVWYDPAHPDSYMTNDPCKQYEYSKGKKHPGWYAFVGVPMLLLGAGSLYGMLKRGLKELMSGGKK</sequence>
<evidence type="ECO:0000313" key="3">
    <source>
        <dbReference type="Proteomes" id="UP000198984"/>
    </source>
</evidence>
<accession>A0A1H7JD23</accession>
<reference evidence="2 3" key="1">
    <citation type="submission" date="2016-10" db="EMBL/GenBank/DDBJ databases">
        <authorList>
            <person name="de Groot N.N."/>
        </authorList>
    </citation>
    <scope>NUCLEOTIDE SEQUENCE [LARGE SCALE GENOMIC DNA]</scope>
    <source>
        <strain evidence="2 3">DSM 21039</strain>
    </source>
</reference>
<keyword evidence="3" id="KW-1185">Reference proteome</keyword>
<dbReference type="RefSeq" id="WP_143080896.1">
    <property type="nucleotide sequence ID" value="NZ_FOBB01000001.1"/>
</dbReference>
<keyword evidence="1" id="KW-0812">Transmembrane</keyword>
<dbReference type="EMBL" id="FOBB01000001">
    <property type="protein sequence ID" value="SEK71870.1"/>
    <property type="molecule type" value="Genomic_DNA"/>
</dbReference>
<keyword evidence="1" id="KW-1133">Transmembrane helix</keyword>
<proteinExistence type="predicted"/>
<name>A0A1H7JD23_9BACT</name>
<evidence type="ECO:0000256" key="1">
    <source>
        <dbReference type="SAM" id="Phobius"/>
    </source>
</evidence>
<dbReference type="Proteomes" id="UP000198984">
    <property type="component" value="Unassembled WGS sequence"/>
</dbReference>
<gene>
    <name evidence="2" type="ORF">SAMN04488505_101761</name>
</gene>
<dbReference type="AlphaFoldDB" id="A0A1H7JD23"/>